<comment type="caution">
    <text evidence="2">The sequence shown here is derived from an EMBL/GenBank/DDBJ whole genome shotgun (WGS) entry which is preliminary data.</text>
</comment>
<accession>A0ABQ7JKA3</accession>
<dbReference type="Proteomes" id="UP001194696">
    <property type="component" value="Unassembled WGS sequence"/>
</dbReference>
<proteinExistence type="predicted"/>
<evidence type="ECO:0000256" key="1">
    <source>
        <dbReference type="SAM" id="MobiDB-lite"/>
    </source>
</evidence>
<name>A0ABQ7JKA3_9FUNG</name>
<feature type="region of interest" description="Disordered" evidence="1">
    <location>
        <begin position="188"/>
        <end position="218"/>
    </location>
</feature>
<evidence type="ECO:0000313" key="3">
    <source>
        <dbReference type="Proteomes" id="UP001194696"/>
    </source>
</evidence>
<keyword evidence="3" id="KW-1185">Reference proteome</keyword>
<evidence type="ECO:0000313" key="2">
    <source>
        <dbReference type="EMBL" id="KAG0277856.1"/>
    </source>
</evidence>
<sequence>MKVTLPRKLDIDRNIDTDKYDFDTILLMENEINVAKKSMSKFKDSSAFRLSKESFKPKWAVKILRADLWKLIEDTNATKDGWEQQLHGIRSEPRPSLEVEAESPLLPPFVLLEEHTLQGSALPRQTISPLSSSIITSLPSNVPSKISVTSRHSQKSIKDFFPLTPAHGNSAMRALPLTAEINTHGRHPLVDISNNGKDVAQKNPLNSKPSLKRPKLQK</sequence>
<protein>
    <submittedName>
        <fullName evidence="2">Uncharacterized protein</fullName>
    </submittedName>
</protein>
<gene>
    <name evidence="2" type="ORF">BGZ96_002686</name>
</gene>
<dbReference type="EMBL" id="JAAAIM010001514">
    <property type="protein sequence ID" value="KAG0277856.1"/>
    <property type="molecule type" value="Genomic_DNA"/>
</dbReference>
<reference evidence="2 3" key="1">
    <citation type="journal article" date="2020" name="Fungal Divers.">
        <title>Resolving the Mortierellaceae phylogeny through synthesis of multi-gene phylogenetics and phylogenomics.</title>
        <authorList>
            <person name="Vandepol N."/>
            <person name="Liber J."/>
            <person name="Desiro A."/>
            <person name="Na H."/>
            <person name="Kennedy M."/>
            <person name="Barry K."/>
            <person name="Grigoriev I.V."/>
            <person name="Miller A.N."/>
            <person name="O'Donnell K."/>
            <person name="Stajich J.E."/>
            <person name="Bonito G."/>
        </authorList>
    </citation>
    <scope>NUCLEOTIDE SEQUENCE [LARGE SCALE GENOMIC DNA]</scope>
    <source>
        <strain evidence="2 3">AD045</strain>
    </source>
</reference>
<organism evidence="2 3">
    <name type="scientific">Linnemannia gamsii</name>
    <dbReference type="NCBI Taxonomy" id="64522"/>
    <lineage>
        <taxon>Eukaryota</taxon>
        <taxon>Fungi</taxon>
        <taxon>Fungi incertae sedis</taxon>
        <taxon>Mucoromycota</taxon>
        <taxon>Mortierellomycotina</taxon>
        <taxon>Mortierellomycetes</taxon>
        <taxon>Mortierellales</taxon>
        <taxon>Mortierellaceae</taxon>
        <taxon>Linnemannia</taxon>
    </lineage>
</organism>